<proteinExistence type="predicted"/>
<feature type="coiled-coil region" evidence="1">
    <location>
        <begin position="73"/>
        <end position="107"/>
    </location>
</feature>
<evidence type="ECO:0000313" key="3">
    <source>
        <dbReference type="Ensembl" id="ENSPFOP00000023228.1"/>
    </source>
</evidence>
<dbReference type="eggNOG" id="KOG4674">
    <property type="taxonomic scope" value="Eukaryota"/>
</dbReference>
<reference evidence="3" key="3">
    <citation type="submission" date="2025-09" db="UniProtKB">
        <authorList>
            <consortium name="Ensembl"/>
        </authorList>
    </citation>
    <scope>IDENTIFICATION</scope>
</reference>
<feature type="coiled-coil region" evidence="1">
    <location>
        <begin position="2"/>
        <end position="29"/>
    </location>
</feature>
<feature type="region of interest" description="Disordered" evidence="2">
    <location>
        <begin position="286"/>
        <end position="315"/>
    </location>
</feature>
<dbReference type="EMBL" id="AYCK01017392">
    <property type="status" value="NOT_ANNOTATED_CDS"/>
    <property type="molecule type" value="Genomic_DNA"/>
</dbReference>
<evidence type="ECO:0000256" key="1">
    <source>
        <dbReference type="SAM" id="Coils"/>
    </source>
</evidence>
<dbReference type="EMBL" id="AYCK01017393">
    <property type="status" value="NOT_ANNOTATED_CDS"/>
    <property type="molecule type" value="Genomic_DNA"/>
</dbReference>
<keyword evidence="1" id="KW-0175">Coiled coil</keyword>
<dbReference type="AlphaFoldDB" id="A0A096LVN7"/>
<dbReference type="Ensembl" id="ENSPFOT00000026807.1">
    <property type="protein sequence ID" value="ENSPFOP00000023228.1"/>
    <property type="gene ID" value="ENSPFOG00000023498.1"/>
</dbReference>
<dbReference type="GeneTree" id="ENSGT01120000271951"/>
<feature type="region of interest" description="Disordered" evidence="2">
    <location>
        <begin position="374"/>
        <end position="419"/>
    </location>
</feature>
<feature type="compositionally biased region" description="Basic and acidic residues" evidence="2">
    <location>
        <begin position="286"/>
        <end position="312"/>
    </location>
</feature>
<dbReference type="OMA" id="WKECEER"/>
<dbReference type="Proteomes" id="UP000028760">
    <property type="component" value="Unassembled WGS sequence"/>
</dbReference>
<organism evidence="3 4">
    <name type="scientific">Poecilia formosa</name>
    <name type="common">Amazon molly</name>
    <name type="synonym">Limia formosa</name>
    <dbReference type="NCBI Taxonomy" id="48698"/>
    <lineage>
        <taxon>Eukaryota</taxon>
        <taxon>Metazoa</taxon>
        <taxon>Chordata</taxon>
        <taxon>Craniata</taxon>
        <taxon>Vertebrata</taxon>
        <taxon>Euteleostomi</taxon>
        <taxon>Actinopterygii</taxon>
        <taxon>Neopterygii</taxon>
        <taxon>Teleostei</taxon>
        <taxon>Neoteleostei</taxon>
        <taxon>Acanthomorphata</taxon>
        <taxon>Ovalentaria</taxon>
        <taxon>Atherinomorphae</taxon>
        <taxon>Cyprinodontiformes</taxon>
        <taxon>Poeciliidae</taxon>
        <taxon>Poeciliinae</taxon>
        <taxon>Poecilia</taxon>
    </lineage>
</organism>
<sequence>MKDEAQEKLRKEKQNVETLRGARARLQQILRKTLIVLRFCGSGFTDLQGFLHRLTGDWQTFSSQILQHCKQGLSELSKELRHSTVELQKAKEENEHLTQQLTEQKTQWDEQLLKQEDAEKEYGQKLHRLTVEVEEKNKKWLLCQQRCDAMEKQLLSWEQREEELNQKWHAAGEEVTQTREILEKIWQENGELIKERDILIESHDRAVISMKYNHSKELASMLASALKEERLQSSLHLRKKLEELRMEADLQLKTEREKSQALLSELSLKLEEERLAVQRLSQELQQERKCRDDQRRTEEAARERREKGERRQGQQKLSQAKCKLALVTEKNATLTEEVAFLQDTVWKECEEREELTAALSQAQQELFGLQSIISPRSSAGSFPDPPETQATPGNKRVYPQGNAGGPLPCSPASLQPPSACTDKDGGLHIKVGGAEESLESRKGGGAVGGAKKQEGKLPRLKTSGAEREVRRKVRLMMGKTEML</sequence>
<feature type="region of interest" description="Disordered" evidence="2">
    <location>
        <begin position="432"/>
        <end position="465"/>
    </location>
</feature>
<evidence type="ECO:0000256" key="2">
    <source>
        <dbReference type="SAM" id="MobiDB-lite"/>
    </source>
</evidence>
<dbReference type="EMBL" id="AYCK01017391">
    <property type="status" value="NOT_ANNOTATED_CDS"/>
    <property type="molecule type" value="Genomic_DNA"/>
</dbReference>
<protein>
    <submittedName>
        <fullName evidence="3">Leucine, glutamate and lysine rich 1</fullName>
    </submittedName>
</protein>
<evidence type="ECO:0000313" key="4">
    <source>
        <dbReference type="Proteomes" id="UP000028760"/>
    </source>
</evidence>
<accession>A0A096LVN7</accession>
<name>A0A096LVN7_POEFO</name>
<reference evidence="3" key="2">
    <citation type="submission" date="2025-08" db="UniProtKB">
        <authorList>
            <consortium name="Ensembl"/>
        </authorList>
    </citation>
    <scope>IDENTIFICATION</scope>
</reference>
<reference evidence="4" key="1">
    <citation type="submission" date="2013-10" db="EMBL/GenBank/DDBJ databases">
        <authorList>
            <person name="Schartl M."/>
            <person name="Warren W."/>
        </authorList>
    </citation>
    <scope>NUCLEOTIDE SEQUENCE [LARGE SCALE GENOMIC DNA]</scope>
    <source>
        <strain evidence="4">female</strain>
    </source>
</reference>
<dbReference type="STRING" id="48698.ENSPFOP00000023228"/>
<keyword evidence="4" id="KW-1185">Reference proteome</keyword>